<name>A0ABY3BVL3_9HYPH</name>
<dbReference type="RefSeq" id="WP_142911549.1">
    <property type="nucleotide sequence ID" value="NZ_JAPZLP010000001.1"/>
</dbReference>
<gene>
    <name evidence="1" type="ORF">EXN23_00990</name>
</gene>
<sequence length="279" mass="28236">MVALPYPSPRKSSGGGFAGPTFIRPVPRRLLIDQINNRNFLETITSTALTKPDLVGFAHAVEPGLPVSALGWERFLIGPGGAGFSGRGYGGLPGGTARDIVPFDAIPEDAVIQIEIGAPGVGQVGGQGTYAGYSSVTFGDNYLRVEGGMPGEGSQENQRALHLWAMQAGITISDLGQNIWPNQQPVGPSSFAGPGAGAPNDFADVIGTVYGGYGSRNPDDMYKCGDGGNAGYAGGDYPGGDAVAGPGGGGSAGDAAYPGGAGSYSAFRQAIIVLEAINV</sequence>
<accession>A0ABY3BVL3</accession>
<organism evidence="1 2">
    <name type="scientific">Agrobacterium salinitolerans</name>
    <dbReference type="NCBI Taxonomy" id="1183413"/>
    <lineage>
        <taxon>Bacteria</taxon>
        <taxon>Pseudomonadati</taxon>
        <taxon>Pseudomonadota</taxon>
        <taxon>Alphaproteobacteria</taxon>
        <taxon>Hyphomicrobiales</taxon>
        <taxon>Rhizobiaceae</taxon>
        <taxon>Rhizobium/Agrobacterium group</taxon>
        <taxon>Agrobacterium</taxon>
    </lineage>
</organism>
<protein>
    <recommendedName>
        <fullName evidence="3">Minor tail protein</fullName>
    </recommendedName>
</protein>
<reference evidence="1 2" key="1">
    <citation type="journal article" date="2019" name="Appl. Microbiol. Biotechnol.">
        <title>Differential efficiency of wild type rhizogenic strains for rol gene transformation of plants.</title>
        <authorList>
            <person name="Desmet S."/>
            <person name="De Keyser E."/>
            <person name="Van Vaerenbergh J."/>
            <person name="Baeyen S."/>
            <person name="Van Huylenbroeck J."/>
            <person name="Geelen D."/>
            <person name="Dhooghe E."/>
        </authorList>
    </citation>
    <scope>NUCLEOTIDE SEQUENCE [LARGE SCALE GENOMIC DNA]</scope>
    <source>
        <strain evidence="1 2">GBBC3283</strain>
    </source>
</reference>
<comment type="caution">
    <text evidence="1">The sequence shown here is derived from an EMBL/GenBank/DDBJ whole genome shotgun (WGS) entry which is preliminary data.</text>
</comment>
<dbReference type="Proteomes" id="UP000319481">
    <property type="component" value="Unassembled WGS sequence"/>
</dbReference>
<evidence type="ECO:0000313" key="1">
    <source>
        <dbReference type="EMBL" id="TRA96845.1"/>
    </source>
</evidence>
<proteinExistence type="predicted"/>
<evidence type="ECO:0000313" key="2">
    <source>
        <dbReference type="Proteomes" id="UP000319481"/>
    </source>
</evidence>
<keyword evidence="2" id="KW-1185">Reference proteome</keyword>
<dbReference type="EMBL" id="SGNZ01000001">
    <property type="protein sequence ID" value="TRA96845.1"/>
    <property type="molecule type" value="Genomic_DNA"/>
</dbReference>
<evidence type="ECO:0008006" key="3">
    <source>
        <dbReference type="Google" id="ProtNLM"/>
    </source>
</evidence>